<accession>A0A1F8EJ81</accession>
<organism evidence="1 2">
    <name type="scientific">Candidatus Yanofskybacteria bacterium RIFCSPHIGHO2_01_FULL_41_53</name>
    <dbReference type="NCBI Taxonomy" id="1802663"/>
    <lineage>
        <taxon>Bacteria</taxon>
        <taxon>Candidatus Yanofskyibacteriota</taxon>
    </lineage>
</organism>
<comment type="caution">
    <text evidence="1">The sequence shown here is derived from an EMBL/GenBank/DDBJ whole genome shotgun (WGS) entry which is preliminary data.</text>
</comment>
<proteinExistence type="predicted"/>
<dbReference type="AlphaFoldDB" id="A0A1F8EJ81"/>
<dbReference type="CDD" id="cd22784">
    <property type="entry name" value="DPBB_MltA_YuiC-like"/>
    <property type="match status" value="1"/>
</dbReference>
<evidence type="ECO:0000313" key="1">
    <source>
        <dbReference type="EMBL" id="OGN00678.1"/>
    </source>
</evidence>
<protein>
    <recommendedName>
        <fullName evidence="3">3D domain-containing protein</fullName>
    </recommendedName>
</protein>
<dbReference type="Proteomes" id="UP000177117">
    <property type="component" value="Unassembled WGS sequence"/>
</dbReference>
<reference evidence="1 2" key="1">
    <citation type="journal article" date="2016" name="Nat. Commun.">
        <title>Thousands of microbial genomes shed light on interconnected biogeochemical processes in an aquifer system.</title>
        <authorList>
            <person name="Anantharaman K."/>
            <person name="Brown C.T."/>
            <person name="Hug L.A."/>
            <person name="Sharon I."/>
            <person name="Castelle C.J."/>
            <person name="Probst A.J."/>
            <person name="Thomas B.C."/>
            <person name="Singh A."/>
            <person name="Wilkins M.J."/>
            <person name="Karaoz U."/>
            <person name="Brodie E.L."/>
            <person name="Williams K.H."/>
            <person name="Hubbard S.S."/>
            <person name="Banfield J.F."/>
        </authorList>
    </citation>
    <scope>NUCLEOTIDE SEQUENCE [LARGE SCALE GENOMIC DNA]</scope>
</reference>
<evidence type="ECO:0008006" key="3">
    <source>
        <dbReference type="Google" id="ProtNLM"/>
    </source>
</evidence>
<dbReference type="EMBL" id="MGJD01000016">
    <property type="protein sequence ID" value="OGN00678.1"/>
    <property type="molecule type" value="Genomic_DNA"/>
</dbReference>
<gene>
    <name evidence="1" type="ORF">A2650_03990</name>
</gene>
<evidence type="ECO:0000313" key="2">
    <source>
        <dbReference type="Proteomes" id="UP000177117"/>
    </source>
</evidence>
<name>A0A1F8EJ81_9BACT</name>
<sequence>MVKFIGRFSVLTAVLLAQLVLVDNTQAGFYDWLMSREGQANTLVSSTVENSSLSFEKIFSWRNRQPQNAETKKIIVEEEGPQIKVLATYTVRATGYSSTPDQTDDTPCHTATNYNVCTGTKNVIAANFYINGKRVPFGTLVRIPEIFREKIFVVEDRMNARYTNNIDVWFPERSLAKAFGSQKVTIEIVEES</sequence>